<feature type="chain" id="PRO_5016112928" evidence="1">
    <location>
        <begin position="24"/>
        <end position="152"/>
    </location>
</feature>
<accession>A0A2V0PNP5</accession>
<evidence type="ECO:0000313" key="2">
    <source>
        <dbReference type="EMBL" id="GBF99047.1"/>
    </source>
</evidence>
<sequence>MARHAIALLALVALSGLFSSADARGLLTLKHAPEAPEAPAQQPAGADAAVDAAVRRVLAEMGLPALRLQDAPPQGALPAARQLAEMAVNQQAAQQVANQQAVATTFGLRNTAYVGLGGWNSAHALYAPGTLYTTGGMGYYDAVAAQNRYDTL</sequence>
<protein>
    <submittedName>
        <fullName evidence="2">Uncharacterized protein</fullName>
    </submittedName>
</protein>
<reference evidence="2 3" key="1">
    <citation type="journal article" date="2018" name="Sci. Rep.">
        <title>Raphidocelis subcapitata (=Pseudokirchneriella subcapitata) provides an insight into genome evolution and environmental adaptations in the Sphaeropleales.</title>
        <authorList>
            <person name="Suzuki S."/>
            <person name="Yamaguchi H."/>
            <person name="Nakajima N."/>
            <person name="Kawachi M."/>
        </authorList>
    </citation>
    <scope>NUCLEOTIDE SEQUENCE [LARGE SCALE GENOMIC DNA]</scope>
    <source>
        <strain evidence="2 3">NIES-35</strain>
    </source>
</reference>
<evidence type="ECO:0000256" key="1">
    <source>
        <dbReference type="SAM" id="SignalP"/>
    </source>
</evidence>
<gene>
    <name evidence="2" type="ORF">Rsub_11992</name>
</gene>
<feature type="signal peptide" evidence="1">
    <location>
        <begin position="1"/>
        <end position="23"/>
    </location>
</feature>
<dbReference type="InParanoid" id="A0A2V0PNP5"/>
<proteinExistence type="predicted"/>
<evidence type="ECO:0000313" key="3">
    <source>
        <dbReference type="Proteomes" id="UP000247498"/>
    </source>
</evidence>
<keyword evidence="1" id="KW-0732">Signal</keyword>
<dbReference type="Proteomes" id="UP000247498">
    <property type="component" value="Unassembled WGS sequence"/>
</dbReference>
<organism evidence="2 3">
    <name type="scientific">Raphidocelis subcapitata</name>
    <dbReference type="NCBI Taxonomy" id="307507"/>
    <lineage>
        <taxon>Eukaryota</taxon>
        <taxon>Viridiplantae</taxon>
        <taxon>Chlorophyta</taxon>
        <taxon>core chlorophytes</taxon>
        <taxon>Chlorophyceae</taxon>
        <taxon>CS clade</taxon>
        <taxon>Sphaeropleales</taxon>
        <taxon>Selenastraceae</taxon>
        <taxon>Raphidocelis</taxon>
    </lineage>
</organism>
<dbReference type="EMBL" id="BDRX01000143">
    <property type="protein sequence ID" value="GBF99047.1"/>
    <property type="molecule type" value="Genomic_DNA"/>
</dbReference>
<dbReference type="AlphaFoldDB" id="A0A2V0PNP5"/>
<name>A0A2V0PNP5_9CHLO</name>
<comment type="caution">
    <text evidence="2">The sequence shown here is derived from an EMBL/GenBank/DDBJ whole genome shotgun (WGS) entry which is preliminary data.</text>
</comment>
<keyword evidence="3" id="KW-1185">Reference proteome</keyword>